<dbReference type="OrthoDB" id="7272540at2"/>
<dbReference type="RefSeq" id="WP_146796276.1">
    <property type="nucleotide sequence ID" value="NZ_BARC01000008.1"/>
</dbReference>
<accession>A0A511B0C8</accession>
<gene>
    <name evidence="2" type="ORF">GWA01_16760</name>
</gene>
<evidence type="ECO:0000313" key="2">
    <source>
        <dbReference type="EMBL" id="GEK93906.1"/>
    </source>
</evidence>
<dbReference type="Gene3D" id="3.30.70.2970">
    <property type="entry name" value="Protein of unknown function (DUF541), domain 2"/>
    <property type="match status" value="1"/>
</dbReference>
<feature type="signal peptide" evidence="1">
    <location>
        <begin position="1"/>
        <end position="23"/>
    </location>
</feature>
<dbReference type="Pfam" id="PF04402">
    <property type="entry name" value="SIMPL"/>
    <property type="match status" value="1"/>
</dbReference>
<evidence type="ECO:0000256" key="1">
    <source>
        <dbReference type="SAM" id="SignalP"/>
    </source>
</evidence>
<dbReference type="Proteomes" id="UP000321230">
    <property type="component" value="Unassembled WGS sequence"/>
</dbReference>
<comment type="caution">
    <text evidence="2">The sequence shown here is derived from an EMBL/GenBank/DDBJ whole genome shotgun (WGS) entry which is preliminary data.</text>
</comment>
<keyword evidence="3" id="KW-1185">Reference proteome</keyword>
<protein>
    <recommendedName>
        <fullName evidence="4">SIMPL domain-containing protein</fullName>
    </recommendedName>
</protein>
<dbReference type="GO" id="GO:0006974">
    <property type="term" value="P:DNA damage response"/>
    <property type="evidence" value="ECO:0007669"/>
    <property type="project" value="TreeGrafter"/>
</dbReference>
<keyword evidence="1" id="KW-0732">Signal</keyword>
<dbReference type="Gene3D" id="3.30.110.170">
    <property type="entry name" value="Protein of unknown function (DUF541), domain 1"/>
    <property type="match status" value="1"/>
</dbReference>
<dbReference type="InterPro" id="IPR007497">
    <property type="entry name" value="SIMPL/DUF541"/>
</dbReference>
<dbReference type="PANTHER" id="PTHR34387">
    <property type="entry name" value="SLR1258 PROTEIN"/>
    <property type="match status" value="1"/>
</dbReference>
<reference evidence="2 3" key="1">
    <citation type="submission" date="2019-07" db="EMBL/GenBank/DDBJ databases">
        <title>Whole genome shotgun sequence of Gluconobacter wancherniae NBRC 103581.</title>
        <authorList>
            <person name="Hosoyama A."/>
            <person name="Uohara A."/>
            <person name="Ohji S."/>
            <person name="Ichikawa N."/>
        </authorList>
    </citation>
    <scope>NUCLEOTIDE SEQUENCE [LARGE SCALE GENOMIC DNA]</scope>
    <source>
        <strain evidence="2 3">NBRC 103581</strain>
    </source>
</reference>
<dbReference type="PANTHER" id="PTHR34387:SF1">
    <property type="entry name" value="PERIPLASMIC IMMUNOGENIC PROTEIN"/>
    <property type="match status" value="1"/>
</dbReference>
<dbReference type="EMBL" id="BJUZ01000002">
    <property type="protein sequence ID" value="GEK93906.1"/>
    <property type="molecule type" value="Genomic_DNA"/>
</dbReference>
<sequence length="232" mass="24648">MKRLFLLCSAVFSAAALAGSAHAADAGPDSGTKLEFTTEGRAQGVPTLLTIRLFGHASNANPAQAQQILNRQIATAIKAASGQDGIEVRAGSYGISQEFPEHGTVHWNARQDLTLSGTDSVRLLAIAGTLQEQGLAMEGLDWSLDPQTRDHLMQDARKQALEKVRKDAQADAEALGLRFVGLTNVRVSTTEPGPRPMMLMAARMASAPTPPQSSPEEQTLRVTVSVQAKLAP</sequence>
<feature type="chain" id="PRO_5021954214" description="SIMPL domain-containing protein" evidence="1">
    <location>
        <begin position="24"/>
        <end position="232"/>
    </location>
</feature>
<dbReference type="AlphaFoldDB" id="A0A511B0C8"/>
<name>A0A511B0C8_9PROT</name>
<organism evidence="2 3">
    <name type="scientific">Gluconobacter wancherniae NBRC 103581</name>
    <dbReference type="NCBI Taxonomy" id="656744"/>
    <lineage>
        <taxon>Bacteria</taxon>
        <taxon>Pseudomonadati</taxon>
        <taxon>Pseudomonadota</taxon>
        <taxon>Alphaproteobacteria</taxon>
        <taxon>Acetobacterales</taxon>
        <taxon>Acetobacteraceae</taxon>
        <taxon>Gluconobacter</taxon>
    </lineage>
</organism>
<proteinExistence type="predicted"/>
<dbReference type="InterPro" id="IPR052022">
    <property type="entry name" value="26kDa_periplasmic_antigen"/>
</dbReference>
<evidence type="ECO:0000313" key="3">
    <source>
        <dbReference type="Proteomes" id="UP000321230"/>
    </source>
</evidence>
<evidence type="ECO:0008006" key="4">
    <source>
        <dbReference type="Google" id="ProtNLM"/>
    </source>
</evidence>